<dbReference type="PROSITE" id="PS51202">
    <property type="entry name" value="RCK_C"/>
    <property type="match status" value="2"/>
</dbReference>
<feature type="transmembrane region" description="Helical" evidence="8">
    <location>
        <begin position="71"/>
        <end position="90"/>
    </location>
</feature>
<evidence type="ECO:0000256" key="7">
    <source>
        <dbReference type="ARBA" id="ARBA00023136"/>
    </source>
</evidence>
<feature type="transmembrane region" description="Helical" evidence="8">
    <location>
        <begin position="311"/>
        <end position="330"/>
    </location>
</feature>
<feature type="transmembrane region" description="Helical" evidence="8">
    <location>
        <begin position="102"/>
        <end position="124"/>
    </location>
</feature>
<keyword evidence="11" id="KW-1185">Reference proteome</keyword>
<dbReference type="PANTHER" id="PTHR42751">
    <property type="entry name" value="SODIUM/HYDROGEN EXCHANGER FAMILY/TRKA DOMAIN PROTEIN"/>
    <property type="match status" value="1"/>
</dbReference>
<dbReference type="InterPro" id="IPR036721">
    <property type="entry name" value="RCK_C_sf"/>
</dbReference>
<feature type="transmembrane region" description="Helical" evidence="8">
    <location>
        <begin position="42"/>
        <end position="59"/>
    </location>
</feature>
<keyword evidence="4" id="KW-0633">Potassium transport</keyword>
<keyword evidence="6 8" id="KW-1133">Transmembrane helix</keyword>
<keyword evidence="5 8" id="KW-0812">Transmembrane</keyword>
<evidence type="ECO:0000256" key="8">
    <source>
        <dbReference type="SAM" id="Phobius"/>
    </source>
</evidence>
<keyword evidence="4" id="KW-0406">Ion transport</keyword>
<dbReference type="Proteomes" id="UP000663440">
    <property type="component" value="Chromosome"/>
</dbReference>
<dbReference type="InterPro" id="IPR006037">
    <property type="entry name" value="RCK_C"/>
</dbReference>
<keyword evidence="7 8" id="KW-0472">Membrane</keyword>
<evidence type="ECO:0000256" key="5">
    <source>
        <dbReference type="ARBA" id="ARBA00022692"/>
    </source>
</evidence>
<evidence type="ECO:0000256" key="3">
    <source>
        <dbReference type="ARBA" id="ARBA00022448"/>
    </source>
</evidence>
<dbReference type="Pfam" id="PF00999">
    <property type="entry name" value="Na_H_Exchanger"/>
    <property type="match status" value="1"/>
</dbReference>
<name>A0ABX7QB01_9FLAO</name>
<evidence type="ECO:0000256" key="6">
    <source>
        <dbReference type="ARBA" id="ARBA00022989"/>
    </source>
</evidence>
<dbReference type="InterPro" id="IPR006153">
    <property type="entry name" value="Cation/H_exchanger_TM"/>
</dbReference>
<feature type="transmembrane region" description="Helical" evidence="8">
    <location>
        <begin position="284"/>
        <end position="305"/>
    </location>
</feature>
<feature type="transmembrane region" description="Helical" evidence="8">
    <location>
        <begin position="437"/>
        <end position="456"/>
    </location>
</feature>
<feature type="transmembrane region" description="Helical" evidence="8">
    <location>
        <begin position="232"/>
        <end position="249"/>
    </location>
</feature>
<dbReference type="RefSeq" id="WP_207295015.1">
    <property type="nucleotide sequence ID" value="NZ_CP071448.1"/>
</dbReference>
<evidence type="ECO:0000256" key="4">
    <source>
        <dbReference type="ARBA" id="ARBA00022538"/>
    </source>
</evidence>
<feature type="domain" description="RCK C-terminal" evidence="9">
    <location>
        <begin position="666"/>
        <end position="747"/>
    </location>
</feature>
<dbReference type="Pfam" id="PF02080">
    <property type="entry name" value="TrkA_C"/>
    <property type="match status" value="2"/>
</dbReference>
<dbReference type="InterPro" id="IPR038770">
    <property type="entry name" value="Na+/solute_symporter_sf"/>
</dbReference>
<dbReference type="PANTHER" id="PTHR42751:SF3">
    <property type="entry name" value="SODIUM_GLUTAMATE SYMPORTER"/>
    <property type="match status" value="1"/>
</dbReference>
<protein>
    <submittedName>
        <fullName evidence="10">Cation:proton antiporter</fullName>
    </submittedName>
</protein>
<dbReference type="EMBL" id="CP071448">
    <property type="protein sequence ID" value="QSW87798.1"/>
    <property type="molecule type" value="Genomic_DNA"/>
</dbReference>
<keyword evidence="4" id="KW-0630">Potassium</keyword>
<evidence type="ECO:0000313" key="10">
    <source>
        <dbReference type="EMBL" id="QSW87798.1"/>
    </source>
</evidence>
<feature type="transmembrane region" description="Helical" evidence="8">
    <location>
        <begin position="17"/>
        <end position="35"/>
    </location>
</feature>
<feature type="transmembrane region" description="Helical" evidence="8">
    <location>
        <begin position="130"/>
        <end position="148"/>
    </location>
</feature>
<organism evidence="10 11">
    <name type="scientific">Flavobacterium endoglycinae</name>
    <dbReference type="NCBI Taxonomy" id="2816357"/>
    <lineage>
        <taxon>Bacteria</taxon>
        <taxon>Pseudomonadati</taxon>
        <taxon>Bacteroidota</taxon>
        <taxon>Flavobacteriia</taxon>
        <taxon>Flavobacteriales</taxon>
        <taxon>Flavobacteriaceae</taxon>
        <taxon>Flavobacterium</taxon>
    </lineage>
</organism>
<dbReference type="Gene3D" id="3.30.70.1450">
    <property type="entry name" value="Regulator of K+ conductance, C-terminal domain"/>
    <property type="match status" value="2"/>
</dbReference>
<dbReference type="Gene3D" id="1.20.1530.20">
    <property type="match status" value="1"/>
</dbReference>
<dbReference type="SUPFAM" id="SSF116726">
    <property type="entry name" value="TrkA C-terminal domain-like"/>
    <property type="match status" value="2"/>
</dbReference>
<accession>A0ABX7QB01</accession>
<feature type="transmembrane region" description="Helical" evidence="8">
    <location>
        <begin position="160"/>
        <end position="185"/>
    </location>
</feature>
<feature type="transmembrane region" description="Helical" evidence="8">
    <location>
        <begin position="368"/>
        <end position="388"/>
    </location>
</feature>
<evidence type="ECO:0000313" key="11">
    <source>
        <dbReference type="Proteomes" id="UP000663440"/>
    </source>
</evidence>
<feature type="transmembrane region" description="Helical" evidence="8">
    <location>
        <begin position="532"/>
        <end position="549"/>
    </location>
</feature>
<evidence type="ECO:0000256" key="2">
    <source>
        <dbReference type="ARBA" id="ARBA00005551"/>
    </source>
</evidence>
<gene>
    <name evidence="10" type="ORF">J0383_16150</name>
</gene>
<feature type="transmembrane region" description="Helical" evidence="8">
    <location>
        <begin position="507"/>
        <end position="526"/>
    </location>
</feature>
<keyword evidence="3" id="KW-0813">Transport</keyword>
<evidence type="ECO:0000259" key="9">
    <source>
        <dbReference type="PROSITE" id="PS51202"/>
    </source>
</evidence>
<comment type="similarity">
    <text evidence="2">Belongs to the monovalent cation:proton antiporter 2 (CPA2) transporter (TC 2.A.37) family.</text>
</comment>
<feature type="domain" description="RCK C-terminal" evidence="9">
    <location>
        <begin position="578"/>
        <end position="662"/>
    </location>
</feature>
<proteinExistence type="inferred from homology"/>
<reference evidence="10 11" key="1">
    <citation type="submission" date="2021-03" db="EMBL/GenBank/DDBJ databases">
        <title>Flavobacterium kribbensis sp. nov, an endophytic bacteria, isolated from soybean.</title>
        <authorList>
            <person name="Lee J."/>
            <person name="Seo J."/>
        </authorList>
    </citation>
    <scope>NUCLEOTIDE SEQUENCE [LARGE SCALE GENOMIC DNA]</scope>
    <source>
        <strain evidence="10 11">BB8</strain>
    </source>
</reference>
<evidence type="ECO:0000256" key="1">
    <source>
        <dbReference type="ARBA" id="ARBA00004141"/>
    </source>
</evidence>
<feature type="transmembrane region" description="Helical" evidence="8">
    <location>
        <begin position="468"/>
        <end position="486"/>
    </location>
</feature>
<sequence length="758" mass="83963">MIALNAAAESTHHLQPLISDLGLILMTAGIAVLLFKKMKQPLVLGYLIAGFLAGNHFDFFPSITDMKSVEVWAEIGVIFLLFSLGLEFSFKKLMKVGGTSSVTAITQILFMTLIGYCVGQWMGWGKMDSIFLGATLSISSTTIIIRAFDELGVKGKKFVGIVFGALIVEDIVAILMLVLLSTIAVSDQVSGAELLQSVLKLVFFLIIWFLGGIFIIPTILKKAKHLLTDEMLLIISLALCLMMVIFAANVGFSPALGAFIMGSIIAETTMAEKIEHLIQPVKDLFGAVFFVSVGMLINPGTLVIYALPVALITLLTIFGKAFSSSIGALLSGQPLKQSVQTGMSLAQIGEFSFIIATLGMTLKVTSDFLYPIIVAVSAITTFTTPFLIKYSEGFALFLESKMPKKWVKNINRYSVNAQAIKSVSTWQIVLRSSITQIILHTIIITAIILLSSKFVAPLVADTRFGNTLAALLTLVVIAPFLWALSLRRVKVDEVETLWEERKYRGALLMLILIRMSLGLFFVGFLLNIFFSPLVAFIALIIAIGAYQIFPKKLNEQYHKIENHFLKNLNDRENKKIDRRYANLTPWDGHMSFFEIKKESNLVGKTLEELKIREQLGINIAYIKRGDVTIPIPTKTERLFPSDEICVIGTDAQIAEFTKYLNQNETEAPGKVEETNIVLRQLEVSQEEFIKKSIGQFRAKTNGMVVGIERNGNRILNPESSLVLERNDILWVVGDKKRMSALMAFEGAKVQRDRGSKIS</sequence>
<feature type="transmembrane region" description="Helical" evidence="8">
    <location>
        <begin position="197"/>
        <end position="220"/>
    </location>
</feature>
<comment type="subcellular location">
    <subcellularLocation>
        <location evidence="1">Membrane</location>
        <topology evidence="1">Multi-pass membrane protein</topology>
    </subcellularLocation>
</comment>